<dbReference type="AlphaFoldDB" id="Q4RN87"/>
<sequence>MSSSAAAMFGEDPHDGRGGRGNALCFPAAFYGKSFLEMDAVKGGKSDAFEGKRRKGELLSKRVLFLFWFFDPTGLWKVGPTVSGCLKRTNLNCKMF</sequence>
<comment type="caution">
    <text evidence="1">The sequence shown here is derived from an EMBL/GenBank/DDBJ whole genome shotgun (WGS) entry which is preliminary data.</text>
</comment>
<organism evidence="1">
    <name type="scientific">Tetraodon nigroviridis</name>
    <name type="common">Spotted green pufferfish</name>
    <name type="synonym">Chelonodon nigroviridis</name>
    <dbReference type="NCBI Taxonomy" id="99883"/>
    <lineage>
        <taxon>Eukaryota</taxon>
        <taxon>Metazoa</taxon>
        <taxon>Chordata</taxon>
        <taxon>Craniata</taxon>
        <taxon>Vertebrata</taxon>
        <taxon>Euteleostomi</taxon>
        <taxon>Actinopterygii</taxon>
        <taxon>Neopterygii</taxon>
        <taxon>Teleostei</taxon>
        <taxon>Neoteleostei</taxon>
        <taxon>Acanthomorphata</taxon>
        <taxon>Eupercaria</taxon>
        <taxon>Tetraodontiformes</taxon>
        <taxon>Tetradontoidea</taxon>
        <taxon>Tetraodontidae</taxon>
        <taxon>Tetraodon</taxon>
    </lineage>
</organism>
<evidence type="ECO:0000313" key="1">
    <source>
        <dbReference type="EMBL" id="CAG10145.1"/>
    </source>
</evidence>
<reference evidence="1" key="2">
    <citation type="submission" date="2004-02" db="EMBL/GenBank/DDBJ databases">
        <authorList>
            <consortium name="Genoscope"/>
            <consortium name="Whitehead Institute Centre for Genome Research"/>
        </authorList>
    </citation>
    <scope>NUCLEOTIDE SEQUENCE</scope>
</reference>
<name>Q4RN87_TETNG</name>
<proteinExistence type="predicted"/>
<reference evidence="1" key="1">
    <citation type="journal article" date="2004" name="Nature">
        <title>Genome duplication in the teleost fish Tetraodon nigroviridis reveals the early vertebrate proto-karyotype.</title>
        <authorList>
            <person name="Jaillon O."/>
            <person name="Aury J.-M."/>
            <person name="Brunet F."/>
            <person name="Petit J.-L."/>
            <person name="Stange-Thomann N."/>
            <person name="Mauceli E."/>
            <person name="Bouneau L."/>
            <person name="Fischer C."/>
            <person name="Ozouf-Costaz C."/>
            <person name="Bernot A."/>
            <person name="Nicaud S."/>
            <person name="Jaffe D."/>
            <person name="Fisher S."/>
            <person name="Lutfalla G."/>
            <person name="Dossat C."/>
            <person name="Segurens B."/>
            <person name="Dasilva C."/>
            <person name="Salanoubat M."/>
            <person name="Levy M."/>
            <person name="Boudet N."/>
            <person name="Castellano S."/>
            <person name="Anthouard V."/>
            <person name="Jubin C."/>
            <person name="Castelli V."/>
            <person name="Katinka M."/>
            <person name="Vacherie B."/>
            <person name="Biemont C."/>
            <person name="Skalli Z."/>
            <person name="Cattolico L."/>
            <person name="Poulain J."/>
            <person name="De Berardinis V."/>
            <person name="Cruaud C."/>
            <person name="Duprat S."/>
            <person name="Brottier P."/>
            <person name="Coutanceau J.-P."/>
            <person name="Gouzy J."/>
            <person name="Parra G."/>
            <person name="Lardier G."/>
            <person name="Chapple C."/>
            <person name="McKernan K.J."/>
            <person name="McEwan P."/>
            <person name="Bosak S."/>
            <person name="Kellis M."/>
            <person name="Volff J.-N."/>
            <person name="Guigo R."/>
            <person name="Zody M.C."/>
            <person name="Mesirov J."/>
            <person name="Lindblad-Toh K."/>
            <person name="Birren B."/>
            <person name="Nusbaum C."/>
            <person name="Kahn D."/>
            <person name="Robinson-Rechavi M."/>
            <person name="Laudet V."/>
            <person name="Schachter V."/>
            <person name="Quetier F."/>
            <person name="Saurin W."/>
            <person name="Scarpelli C."/>
            <person name="Wincker P."/>
            <person name="Lander E.S."/>
            <person name="Weissenbach J."/>
            <person name="Roest Crollius H."/>
        </authorList>
    </citation>
    <scope>NUCLEOTIDE SEQUENCE [LARGE SCALE GENOMIC DNA]</scope>
</reference>
<protein>
    <submittedName>
        <fullName evidence="1">(spotted green pufferfish) hypothetical protein</fullName>
    </submittedName>
</protein>
<dbReference type="KEGG" id="tng:GSTEN00031673G001"/>
<gene>
    <name evidence="1" type="ORF">GSTENG00031673001</name>
</gene>
<dbReference type="OrthoDB" id="6159439at2759"/>
<accession>Q4RN87</accession>
<dbReference type="EMBL" id="CAAE01015015">
    <property type="protein sequence ID" value="CAG10145.1"/>
    <property type="molecule type" value="Genomic_DNA"/>
</dbReference>